<organism evidence="2 3">
    <name type="scientific">Flavihumibacter stibioxidans</name>
    <dbReference type="NCBI Taxonomy" id="1834163"/>
    <lineage>
        <taxon>Bacteria</taxon>
        <taxon>Pseudomonadati</taxon>
        <taxon>Bacteroidota</taxon>
        <taxon>Chitinophagia</taxon>
        <taxon>Chitinophagales</taxon>
        <taxon>Chitinophagaceae</taxon>
        <taxon>Flavihumibacter</taxon>
    </lineage>
</organism>
<dbReference type="PROSITE" id="PS51318">
    <property type="entry name" value="TAT"/>
    <property type="match status" value="1"/>
</dbReference>
<gene>
    <name evidence="2" type="ORF">BC349_03680</name>
</gene>
<evidence type="ECO:0000313" key="3">
    <source>
        <dbReference type="Proteomes" id="UP000765802"/>
    </source>
</evidence>
<dbReference type="InterPro" id="IPR013022">
    <property type="entry name" value="Xyl_isomerase-like_TIM-brl"/>
</dbReference>
<dbReference type="GO" id="GO:0016853">
    <property type="term" value="F:isomerase activity"/>
    <property type="evidence" value="ECO:0007669"/>
    <property type="project" value="UniProtKB-KW"/>
</dbReference>
<proteinExistence type="predicted"/>
<evidence type="ECO:0000313" key="2">
    <source>
        <dbReference type="EMBL" id="MBC6490056.1"/>
    </source>
</evidence>
<reference evidence="2 3" key="1">
    <citation type="submission" date="2016-07" db="EMBL/GenBank/DDBJ databases">
        <title>Genome analysis of Flavihumibacter stibioxidans YS-17.</title>
        <authorList>
            <person name="Shi K."/>
            <person name="Han Y."/>
            <person name="Wang G."/>
        </authorList>
    </citation>
    <scope>NUCLEOTIDE SEQUENCE [LARGE SCALE GENOMIC DNA]</scope>
    <source>
        <strain evidence="2 3">YS-17</strain>
    </source>
</reference>
<dbReference type="Pfam" id="PF01261">
    <property type="entry name" value="AP_endonuc_2"/>
    <property type="match status" value="1"/>
</dbReference>
<evidence type="ECO:0000259" key="1">
    <source>
        <dbReference type="Pfam" id="PF01261"/>
    </source>
</evidence>
<protein>
    <submittedName>
        <fullName evidence="2">Xylose isomerase</fullName>
    </submittedName>
</protein>
<dbReference type="EMBL" id="MBUA01000001">
    <property type="protein sequence ID" value="MBC6490056.1"/>
    <property type="molecule type" value="Genomic_DNA"/>
</dbReference>
<dbReference type="Gene3D" id="3.20.20.150">
    <property type="entry name" value="Divalent-metal-dependent TIM barrel enzymes"/>
    <property type="match status" value="1"/>
</dbReference>
<dbReference type="SUPFAM" id="SSF51658">
    <property type="entry name" value="Xylose isomerase-like"/>
    <property type="match status" value="1"/>
</dbReference>
<dbReference type="PANTHER" id="PTHR12110:SF41">
    <property type="entry name" value="INOSOSE DEHYDRATASE"/>
    <property type="match status" value="1"/>
</dbReference>
<name>A0ABR7M5Z6_9BACT</name>
<keyword evidence="3" id="KW-1185">Reference proteome</keyword>
<feature type="domain" description="Xylose isomerase-like TIM barrel" evidence="1">
    <location>
        <begin position="53"/>
        <end position="289"/>
    </location>
</feature>
<accession>A0ABR7M5Z6</accession>
<sequence>MSTRRTFLKNAGLITPAMLLMPDLLLAAKKYKNVGIQLYTLRELVAKDPRGTIEKVAASGFTEVEMYGFGKGGFFGIPIKEFASFMSSLGLKVPSGHYMPGKFIFEGTEAGKAELDEMVGAALELKSPYLTIPYLPADKRASLDDYKKIAARLNEAGTICKKAGLQLVYHNHDFEFKSYDGTTGFDIMTSETDKDLVKWELDLFWAVYAGVDPVELFGKMKGRVPLWHVKDMDKANRAQNTEIGNGTIDYKRIFKAAKTSGMKHFFLEHETNYVPDHIGSIQKSIAYIKANLL</sequence>
<dbReference type="InterPro" id="IPR006311">
    <property type="entry name" value="TAT_signal"/>
</dbReference>
<dbReference type="Proteomes" id="UP000765802">
    <property type="component" value="Unassembled WGS sequence"/>
</dbReference>
<dbReference type="PANTHER" id="PTHR12110">
    <property type="entry name" value="HYDROXYPYRUVATE ISOMERASE"/>
    <property type="match status" value="1"/>
</dbReference>
<keyword evidence="2" id="KW-0413">Isomerase</keyword>
<dbReference type="RefSeq" id="WP_187255383.1">
    <property type="nucleotide sequence ID" value="NZ_JBHULF010000006.1"/>
</dbReference>
<dbReference type="InterPro" id="IPR050312">
    <property type="entry name" value="IolE/XylAMocC-like"/>
</dbReference>
<comment type="caution">
    <text evidence="2">The sequence shown here is derived from an EMBL/GenBank/DDBJ whole genome shotgun (WGS) entry which is preliminary data.</text>
</comment>
<dbReference type="InterPro" id="IPR036237">
    <property type="entry name" value="Xyl_isomerase-like_sf"/>
</dbReference>